<comment type="caution">
    <text evidence="2">The sequence shown here is derived from an EMBL/GenBank/DDBJ whole genome shotgun (WGS) entry which is preliminary data.</text>
</comment>
<feature type="transmembrane region" description="Helical" evidence="1">
    <location>
        <begin position="193"/>
        <end position="210"/>
    </location>
</feature>
<feature type="transmembrane region" description="Helical" evidence="1">
    <location>
        <begin position="125"/>
        <end position="143"/>
    </location>
</feature>
<feature type="transmembrane region" description="Helical" evidence="1">
    <location>
        <begin position="32"/>
        <end position="50"/>
    </location>
</feature>
<protein>
    <submittedName>
        <fullName evidence="2">Uncharacterized protein</fullName>
    </submittedName>
</protein>
<keyword evidence="3" id="KW-1185">Reference proteome</keyword>
<feature type="transmembrane region" description="Helical" evidence="1">
    <location>
        <begin position="83"/>
        <end position="105"/>
    </location>
</feature>
<keyword evidence="1" id="KW-0472">Membrane</keyword>
<dbReference type="Proteomes" id="UP001231941">
    <property type="component" value="Unassembled WGS sequence"/>
</dbReference>
<keyword evidence="1" id="KW-1133">Transmembrane helix</keyword>
<evidence type="ECO:0000256" key="1">
    <source>
        <dbReference type="SAM" id="Phobius"/>
    </source>
</evidence>
<feature type="transmembrane region" description="Helical" evidence="1">
    <location>
        <begin position="6"/>
        <end position="25"/>
    </location>
</feature>
<name>A0ABT9IYD6_9BACL</name>
<dbReference type="RefSeq" id="WP_305991685.1">
    <property type="nucleotide sequence ID" value="NZ_JAVAMP010000003.1"/>
</dbReference>
<reference evidence="2 3" key="1">
    <citation type="submission" date="2023-08" db="EMBL/GenBank/DDBJ databases">
        <authorList>
            <person name="Park J.-S."/>
        </authorList>
    </citation>
    <scope>NUCLEOTIDE SEQUENCE [LARGE SCALE GENOMIC DNA]</scope>
    <source>
        <strain evidence="2 3">2205SS18-9</strain>
    </source>
</reference>
<accession>A0ABT9IYD6</accession>
<evidence type="ECO:0000313" key="3">
    <source>
        <dbReference type="Proteomes" id="UP001231941"/>
    </source>
</evidence>
<dbReference type="EMBL" id="JAVAMP010000003">
    <property type="protein sequence ID" value="MDP5274374.1"/>
    <property type="molecule type" value="Genomic_DNA"/>
</dbReference>
<gene>
    <name evidence="2" type="ORF">Q5Y73_09650</name>
</gene>
<feature type="transmembrane region" description="Helical" evidence="1">
    <location>
        <begin position="56"/>
        <end position="76"/>
    </location>
</feature>
<keyword evidence="1" id="KW-0812">Transmembrane</keyword>
<organism evidence="2 3">
    <name type="scientific">Chengkuizengella axinellae</name>
    <dbReference type="NCBI Taxonomy" id="3064388"/>
    <lineage>
        <taxon>Bacteria</taxon>
        <taxon>Bacillati</taxon>
        <taxon>Bacillota</taxon>
        <taxon>Bacilli</taxon>
        <taxon>Bacillales</taxon>
        <taxon>Paenibacillaceae</taxon>
        <taxon>Chengkuizengella</taxon>
    </lineage>
</organism>
<feature type="transmembrane region" description="Helical" evidence="1">
    <location>
        <begin position="169"/>
        <end position="187"/>
    </location>
</feature>
<evidence type="ECO:0000313" key="2">
    <source>
        <dbReference type="EMBL" id="MDP5274374.1"/>
    </source>
</evidence>
<sequence>MDIFLYITLGVVDSICITLLAFRFFRWPYKDYIAEMLILATMASMASFILRVVLSFPFIDMGIQLLLYIIFFIVVIQIKPSRALVVAVFGYLAFMVNQIIIILILKLADIVQLPHAHATEGVEIYLIQIASQISCFVLAYVMYRKRLGFSFWLVPPHTFYIKDKTDYKLIVITWISILIVSATLFIVFYTNNFFWSFIVIPLFVLIYYVSRNREWE</sequence>
<proteinExistence type="predicted"/>